<keyword evidence="1 3" id="KW-0547">Nucleotide-binding</keyword>
<dbReference type="SUPFAM" id="SSF51998">
    <property type="entry name" value="PFL-like glycyl radical enzymes"/>
    <property type="match status" value="1"/>
</dbReference>
<name>A0A8S5REV7_9VIRU</name>
<dbReference type="GO" id="GO:0006260">
    <property type="term" value="P:DNA replication"/>
    <property type="evidence" value="ECO:0007669"/>
    <property type="project" value="InterPro"/>
</dbReference>
<keyword evidence="2 3" id="KW-0067">ATP-binding</keyword>
<accession>A0A8S5REV7</accession>
<dbReference type="Pfam" id="PF03477">
    <property type="entry name" value="ATP-cone"/>
    <property type="match status" value="1"/>
</dbReference>
<sequence>MIKVIKKDGTRCDWNAEKIKGAISKSYERYVSGAKEQNDKVIPFTETDKERVIKKVENSLKGRDEVTVIELHELVMSALFEVNHKVYTEYRAYRNYKEKYSKSFANTYEFANKVVNYGDKENANKDSTLNSTKQALISEGIMKEFMSNFELKPEWIKAHNDGYIHIHDLGSRFINSHNCCLFDMENVLNNGFELNGIKYTEPGGVQSAFNVASDVVLSASAQQYGGFSVTNVDRIFKKYAIKTYNKALKYFLEQGIEEEKSKQLAENQTVREIEQGYQAFETKLNTVSNSLGQTPFVTISFGLDTDKWGQKISEIILKTRLQGLGEKKTTAVFPKLIFLHRDEICGHEGTPNYHLKKLGVKCSSIMLYPDWLSIDSGYQKEVYEECGKTVTPMG</sequence>
<dbReference type="InterPro" id="IPR012833">
    <property type="entry name" value="NrdD"/>
</dbReference>
<proteinExistence type="predicted"/>
<evidence type="ECO:0000313" key="5">
    <source>
        <dbReference type="EMBL" id="DAE29918.1"/>
    </source>
</evidence>
<evidence type="ECO:0000259" key="4">
    <source>
        <dbReference type="PROSITE" id="PS51161"/>
    </source>
</evidence>
<feature type="domain" description="ATP-cone" evidence="4">
    <location>
        <begin position="2"/>
        <end position="101"/>
    </location>
</feature>
<dbReference type="GO" id="GO:0004748">
    <property type="term" value="F:ribonucleoside-diphosphate reductase activity, thioredoxin disulfide as acceptor"/>
    <property type="evidence" value="ECO:0007669"/>
    <property type="project" value="TreeGrafter"/>
</dbReference>
<dbReference type="GO" id="GO:0005524">
    <property type="term" value="F:ATP binding"/>
    <property type="evidence" value="ECO:0007669"/>
    <property type="project" value="UniProtKB-UniRule"/>
</dbReference>
<reference evidence="5" key="1">
    <citation type="journal article" date="2021" name="Proc. Natl. Acad. Sci. U.S.A.">
        <title>A Catalog of Tens of Thousands of Viruses from Human Metagenomes Reveals Hidden Associations with Chronic Diseases.</title>
        <authorList>
            <person name="Tisza M.J."/>
            <person name="Buck C.B."/>
        </authorList>
    </citation>
    <scope>NUCLEOTIDE SEQUENCE</scope>
    <source>
        <strain evidence="5">CtE0n6</strain>
    </source>
</reference>
<evidence type="ECO:0000256" key="3">
    <source>
        <dbReference type="PROSITE-ProRule" id="PRU00492"/>
    </source>
</evidence>
<dbReference type="Gene3D" id="3.20.70.20">
    <property type="match status" value="1"/>
</dbReference>
<dbReference type="InterPro" id="IPR005144">
    <property type="entry name" value="ATP-cone_dom"/>
</dbReference>
<dbReference type="Pfam" id="PF13597">
    <property type="entry name" value="NRDD"/>
    <property type="match status" value="1"/>
</dbReference>
<dbReference type="PROSITE" id="PS51161">
    <property type="entry name" value="ATP_CONE"/>
    <property type="match status" value="1"/>
</dbReference>
<dbReference type="GO" id="GO:0008998">
    <property type="term" value="F:ribonucleoside-triphosphate reductase (thioredoxin) activity"/>
    <property type="evidence" value="ECO:0007669"/>
    <property type="project" value="InterPro"/>
</dbReference>
<protein>
    <submittedName>
        <fullName evidence="5">Anaerobic ribonucleoside triphosphate reductase</fullName>
    </submittedName>
</protein>
<dbReference type="PANTHER" id="PTHR21075:SF0">
    <property type="entry name" value="ANAEROBIC RIBONUCLEOSIDE-TRIPHOSPHATE REDUCTASE"/>
    <property type="match status" value="1"/>
</dbReference>
<evidence type="ECO:0000256" key="2">
    <source>
        <dbReference type="ARBA" id="ARBA00022840"/>
    </source>
</evidence>
<dbReference type="PANTHER" id="PTHR21075">
    <property type="entry name" value="ANAEROBIC RIBONUCLEOSIDE-TRIPHOSPHATE REDUCTASE"/>
    <property type="match status" value="1"/>
</dbReference>
<dbReference type="GO" id="GO:0009265">
    <property type="term" value="P:2'-deoxyribonucleotide biosynthetic process"/>
    <property type="evidence" value="ECO:0007669"/>
    <property type="project" value="TreeGrafter"/>
</dbReference>
<dbReference type="EMBL" id="BK059101">
    <property type="protein sequence ID" value="DAE29918.1"/>
    <property type="molecule type" value="Genomic_DNA"/>
</dbReference>
<organism evidence="5">
    <name type="scientific">virus sp. ctE0n6</name>
    <dbReference type="NCBI Taxonomy" id="2827985"/>
    <lineage>
        <taxon>Viruses</taxon>
    </lineage>
</organism>
<evidence type="ECO:0000256" key="1">
    <source>
        <dbReference type="ARBA" id="ARBA00022741"/>
    </source>
</evidence>